<feature type="transmembrane region" description="Helical" evidence="3">
    <location>
        <begin position="58"/>
        <end position="82"/>
    </location>
</feature>
<feature type="region of interest" description="Disordered" evidence="2">
    <location>
        <begin position="1"/>
        <end position="34"/>
    </location>
</feature>
<dbReference type="EMBL" id="AP021861">
    <property type="protein sequence ID" value="BBO35715.1"/>
    <property type="molecule type" value="Genomic_DNA"/>
</dbReference>
<feature type="compositionally biased region" description="Basic and acidic residues" evidence="2">
    <location>
        <begin position="19"/>
        <end position="34"/>
    </location>
</feature>
<keyword evidence="3" id="KW-1133">Transmembrane helix</keyword>
<dbReference type="Proteomes" id="UP000326837">
    <property type="component" value="Chromosome"/>
</dbReference>
<evidence type="ECO:0000313" key="5">
    <source>
        <dbReference type="Proteomes" id="UP000326837"/>
    </source>
</evidence>
<feature type="region of interest" description="Disordered" evidence="2">
    <location>
        <begin position="177"/>
        <end position="223"/>
    </location>
</feature>
<protein>
    <submittedName>
        <fullName evidence="4">Uncharacterized protein</fullName>
    </submittedName>
</protein>
<dbReference type="AlphaFoldDB" id="A0A5K7XH52"/>
<evidence type="ECO:0000256" key="2">
    <source>
        <dbReference type="SAM" id="MobiDB-lite"/>
    </source>
</evidence>
<gene>
    <name evidence="4" type="ORF">PLANPX_5327</name>
</gene>
<sequence length="332" mass="35260">MANPASARSRSDSGQPARPRTERGKDAASERFETVKTVETFGRSEHSEVNARKQSSRLVPVCVAAAIVGLMCVGMAVPAALFRASSAEEFAAVHQKSLAECEKELAGLRTEKDDAKAELARAQFTHQSQLIAVSNAYTSALAELNALRVSRSGLQHANGRPTPALVDDGVRPAIYESPRVEHKSAKPVLDPVKNAPTPRPLSDSPDEVRTANRSNSEKAGPVADRTPLLQGIVFAHDGVWWFQKSDGSWHFHSGGKWHRVRAPKITSAAAAVAALKSNASGERHSAGFRGVTAEAMSSAGGGVQSQAIGGPVRTGQRCCDKCDRPVQLCGCP</sequence>
<evidence type="ECO:0000256" key="1">
    <source>
        <dbReference type="SAM" id="Coils"/>
    </source>
</evidence>
<accession>A0A5K7XH52</accession>
<keyword evidence="1" id="KW-0175">Coiled coil</keyword>
<evidence type="ECO:0000313" key="4">
    <source>
        <dbReference type="EMBL" id="BBO35715.1"/>
    </source>
</evidence>
<keyword evidence="3" id="KW-0472">Membrane</keyword>
<keyword evidence="5" id="KW-1185">Reference proteome</keyword>
<keyword evidence="3" id="KW-0812">Transmembrane</keyword>
<name>A0A5K7XH52_9BACT</name>
<feature type="coiled-coil region" evidence="1">
    <location>
        <begin position="91"/>
        <end position="125"/>
    </location>
</feature>
<feature type="compositionally biased region" description="Polar residues" evidence="2">
    <location>
        <begin position="1"/>
        <end position="14"/>
    </location>
</feature>
<dbReference type="KEGG" id="lpav:PLANPX_5327"/>
<proteinExistence type="predicted"/>
<organism evidence="4 5">
    <name type="scientific">Lacipirellula parvula</name>
    <dbReference type="NCBI Taxonomy" id="2650471"/>
    <lineage>
        <taxon>Bacteria</taxon>
        <taxon>Pseudomonadati</taxon>
        <taxon>Planctomycetota</taxon>
        <taxon>Planctomycetia</taxon>
        <taxon>Pirellulales</taxon>
        <taxon>Lacipirellulaceae</taxon>
        <taxon>Lacipirellula</taxon>
    </lineage>
</organism>
<reference evidence="5" key="1">
    <citation type="submission" date="2019-10" db="EMBL/GenBank/DDBJ databases">
        <title>Lacipirellula parvula gen. nov., sp. nov., representing a lineage of planctomycetes widespread in freshwater anoxic habitats, and description of the family Lacipirellulaceae.</title>
        <authorList>
            <person name="Dedysh S.N."/>
            <person name="Kulichevskaya I.S."/>
            <person name="Beletsky A.V."/>
            <person name="Rakitin A.L."/>
            <person name="Mardanov A.V."/>
            <person name="Ivanova A.A."/>
            <person name="Saltykova V.X."/>
            <person name="Rijpstra W.I.C."/>
            <person name="Sinninghe Damste J.S."/>
            <person name="Ravin N.V."/>
        </authorList>
    </citation>
    <scope>NUCLEOTIDE SEQUENCE [LARGE SCALE GENOMIC DNA]</scope>
    <source>
        <strain evidence="5">PX69</strain>
    </source>
</reference>
<evidence type="ECO:0000256" key="3">
    <source>
        <dbReference type="SAM" id="Phobius"/>
    </source>
</evidence>